<reference evidence="3 4" key="1">
    <citation type="journal article" date="2019" name="Int. J. Syst. Evol. Microbiol.">
        <title>The Global Catalogue of Microorganisms (GCM) 10K type strain sequencing project: providing services to taxonomists for standard genome sequencing and annotation.</title>
        <authorList>
            <consortium name="The Broad Institute Genomics Platform"/>
            <consortium name="The Broad Institute Genome Sequencing Center for Infectious Disease"/>
            <person name="Wu L."/>
            <person name="Ma J."/>
        </authorList>
    </citation>
    <scope>NUCLEOTIDE SEQUENCE [LARGE SCALE GENOMIC DNA]</scope>
    <source>
        <strain evidence="3 4">JCM 16022</strain>
    </source>
</reference>
<comment type="caution">
    <text evidence="3">The sequence shown here is derived from an EMBL/GenBank/DDBJ whole genome shotgun (WGS) entry which is preliminary data.</text>
</comment>
<name>A0ABN2Z345_9ACTN</name>
<proteinExistence type="predicted"/>
<feature type="region of interest" description="Disordered" evidence="1">
    <location>
        <begin position="92"/>
        <end position="113"/>
    </location>
</feature>
<evidence type="ECO:0000256" key="1">
    <source>
        <dbReference type="SAM" id="MobiDB-lite"/>
    </source>
</evidence>
<dbReference type="Proteomes" id="UP001501771">
    <property type="component" value="Unassembled WGS sequence"/>
</dbReference>
<keyword evidence="4" id="KW-1185">Reference proteome</keyword>
<organism evidence="3 4">
    <name type="scientific">Nocardioides koreensis</name>
    <dbReference type="NCBI Taxonomy" id="433651"/>
    <lineage>
        <taxon>Bacteria</taxon>
        <taxon>Bacillati</taxon>
        <taxon>Actinomycetota</taxon>
        <taxon>Actinomycetes</taxon>
        <taxon>Propionibacteriales</taxon>
        <taxon>Nocardioidaceae</taxon>
        <taxon>Nocardioides</taxon>
    </lineage>
</organism>
<accession>A0ABN2Z345</accession>
<dbReference type="EMBL" id="BAAAQR010000001">
    <property type="protein sequence ID" value="GAA2136017.1"/>
    <property type="molecule type" value="Genomic_DNA"/>
</dbReference>
<evidence type="ECO:0000256" key="2">
    <source>
        <dbReference type="SAM" id="SignalP"/>
    </source>
</evidence>
<gene>
    <name evidence="3" type="ORF">GCM10009844_01890</name>
</gene>
<feature type="signal peptide" evidence="2">
    <location>
        <begin position="1"/>
        <end position="22"/>
    </location>
</feature>
<feature type="chain" id="PRO_5046694717" evidence="2">
    <location>
        <begin position="23"/>
        <end position="298"/>
    </location>
</feature>
<evidence type="ECO:0000313" key="3">
    <source>
        <dbReference type="EMBL" id="GAA2136017.1"/>
    </source>
</evidence>
<feature type="compositionally biased region" description="Basic and acidic residues" evidence="1">
    <location>
        <begin position="93"/>
        <end position="113"/>
    </location>
</feature>
<feature type="region of interest" description="Disordered" evidence="1">
    <location>
        <begin position="23"/>
        <end position="52"/>
    </location>
</feature>
<protein>
    <submittedName>
        <fullName evidence="3">Uncharacterized protein</fullName>
    </submittedName>
</protein>
<dbReference type="RefSeq" id="WP_344146192.1">
    <property type="nucleotide sequence ID" value="NZ_BAAAQR010000001.1"/>
</dbReference>
<keyword evidence="2" id="KW-0732">Signal</keyword>
<sequence length="298" mass="31473">MSSRLLGAVLAALLCCTSCTGASEPEAGQAGSPEPSVPTLSPIRLPPKGPPTGRLYADLRQSSRDAALGRMEVWVENDTRRDVTPTRITYTDPRFRRPVPGERLRLNPSRSERGYPLALPAEPDCGQHHGPGRLRVAYAGRTVTLPVADDNDVVARYVASRCLELAVDRVAPLRFADRVPVDRAGEGSTGTLVLVAQPAGVPGHVLRIDAVGGTPLLGAAGGSAWRPRARVRSDGPVVRIELPVRAARCDDHVFMESAGATAFLVSLRLDGRPGSLVVRMSPAGASAAIAFARDSCGL</sequence>
<evidence type="ECO:0000313" key="4">
    <source>
        <dbReference type="Proteomes" id="UP001501771"/>
    </source>
</evidence>